<dbReference type="GO" id="GO:0005506">
    <property type="term" value="F:iron ion binding"/>
    <property type="evidence" value="ECO:0007669"/>
    <property type="project" value="InterPro"/>
</dbReference>
<comment type="similarity">
    <text evidence="7">Belongs to the cytochrome P450 family.</text>
</comment>
<evidence type="ECO:0000313" key="9">
    <source>
        <dbReference type="Proteomes" id="UP000242715"/>
    </source>
</evidence>
<dbReference type="GO" id="GO:0020037">
    <property type="term" value="F:heme binding"/>
    <property type="evidence" value="ECO:0007669"/>
    <property type="project" value="InterPro"/>
</dbReference>
<evidence type="ECO:0000313" key="8">
    <source>
        <dbReference type="EMBL" id="GAU42157.1"/>
    </source>
</evidence>
<dbReference type="AlphaFoldDB" id="A0A2Z6PEC7"/>
<dbReference type="PRINTS" id="PR00463">
    <property type="entry name" value="EP450I"/>
</dbReference>
<dbReference type="PANTHER" id="PTHR47947:SF20">
    <property type="entry name" value="CYTOCHROME P450 FAMILY PROTEIN"/>
    <property type="match status" value="1"/>
</dbReference>
<evidence type="ECO:0000256" key="6">
    <source>
        <dbReference type="PIRSR" id="PIRSR602401-1"/>
    </source>
</evidence>
<evidence type="ECO:0000256" key="2">
    <source>
        <dbReference type="ARBA" id="ARBA00022723"/>
    </source>
</evidence>
<dbReference type="EMBL" id="DF973902">
    <property type="protein sequence ID" value="GAU42157.1"/>
    <property type="molecule type" value="Genomic_DNA"/>
</dbReference>
<dbReference type="Pfam" id="PF00067">
    <property type="entry name" value="p450"/>
    <property type="match status" value="1"/>
</dbReference>
<protein>
    <recommendedName>
        <fullName evidence="10">Cytochrome P450</fullName>
    </recommendedName>
</protein>
<feature type="binding site" description="axial binding residue" evidence="6">
    <location>
        <position position="83"/>
    </location>
    <ligand>
        <name>heme</name>
        <dbReference type="ChEBI" id="CHEBI:30413"/>
    </ligand>
    <ligandPart>
        <name>Fe</name>
        <dbReference type="ChEBI" id="CHEBI:18248"/>
    </ligandPart>
</feature>
<keyword evidence="2 6" id="KW-0479">Metal-binding</keyword>
<dbReference type="Gene3D" id="1.10.630.10">
    <property type="entry name" value="Cytochrome P450"/>
    <property type="match status" value="1"/>
</dbReference>
<dbReference type="PROSITE" id="PS00086">
    <property type="entry name" value="CYTOCHROME_P450"/>
    <property type="match status" value="1"/>
</dbReference>
<keyword evidence="4 6" id="KW-0408">Iron</keyword>
<evidence type="ECO:0000256" key="7">
    <source>
        <dbReference type="RuleBase" id="RU000461"/>
    </source>
</evidence>
<dbReference type="PANTHER" id="PTHR47947">
    <property type="entry name" value="CYTOCHROME P450 82C3-RELATED"/>
    <property type="match status" value="1"/>
</dbReference>
<name>A0A2Z6PEC7_TRISU</name>
<evidence type="ECO:0000256" key="1">
    <source>
        <dbReference type="ARBA" id="ARBA00022617"/>
    </source>
</evidence>
<evidence type="ECO:0000256" key="5">
    <source>
        <dbReference type="ARBA" id="ARBA00023033"/>
    </source>
</evidence>
<accession>A0A2Z6PEC7</accession>
<dbReference type="InterPro" id="IPR050651">
    <property type="entry name" value="Plant_Cytochrome_P450_Monoox"/>
</dbReference>
<evidence type="ECO:0000256" key="3">
    <source>
        <dbReference type="ARBA" id="ARBA00023002"/>
    </source>
</evidence>
<proteinExistence type="inferred from homology"/>
<dbReference type="InterPro" id="IPR017972">
    <property type="entry name" value="Cyt_P450_CS"/>
</dbReference>
<organism evidence="8 9">
    <name type="scientific">Trifolium subterraneum</name>
    <name type="common">Subterranean clover</name>
    <dbReference type="NCBI Taxonomy" id="3900"/>
    <lineage>
        <taxon>Eukaryota</taxon>
        <taxon>Viridiplantae</taxon>
        <taxon>Streptophyta</taxon>
        <taxon>Embryophyta</taxon>
        <taxon>Tracheophyta</taxon>
        <taxon>Spermatophyta</taxon>
        <taxon>Magnoliopsida</taxon>
        <taxon>eudicotyledons</taxon>
        <taxon>Gunneridae</taxon>
        <taxon>Pentapetalae</taxon>
        <taxon>rosids</taxon>
        <taxon>fabids</taxon>
        <taxon>Fabales</taxon>
        <taxon>Fabaceae</taxon>
        <taxon>Papilionoideae</taxon>
        <taxon>50 kb inversion clade</taxon>
        <taxon>NPAAA clade</taxon>
        <taxon>Hologalegina</taxon>
        <taxon>IRL clade</taxon>
        <taxon>Trifolieae</taxon>
        <taxon>Trifolium</taxon>
    </lineage>
</organism>
<gene>
    <name evidence="8" type="ORF">TSUD_89560</name>
</gene>
<dbReference type="GO" id="GO:0016705">
    <property type="term" value="F:oxidoreductase activity, acting on paired donors, with incorporation or reduction of molecular oxygen"/>
    <property type="evidence" value="ECO:0007669"/>
    <property type="project" value="InterPro"/>
</dbReference>
<keyword evidence="5 7" id="KW-0503">Monooxygenase</keyword>
<evidence type="ECO:0008006" key="10">
    <source>
        <dbReference type="Google" id="ProtNLM"/>
    </source>
</evidence>
<dbReference type="InterPro" id="IPR002401">
    <property type="entry name" value="Cyt_P450_E_grp-I"/>
</dbReference>
<dbReference type="GO" id="GO:0004497">
    <property type="term" value="F:monooxygenase activity"/>
    <property type="evidence" value="ECO:0007669"/>
    <property type="project" value="UniProtKB-KW"/>
</dbReference>
<keyword evidence="1 6" id="KW-0349">Heme</keyword>
<dbReference type="InterPro" id="IPR001128">
    <property type="entry name" value="Cyt_P450"/>
</dbReference>
<dbReference type="InterPro" id="IPR036396">
    <property type="entry name" value="Cyt_P450_sf"/>
</dbReference>
<dbReference type="SUPFAM" id="SSF48264">
    <property type="entry name" value="Cytochrome P450"/>
    <property type="match status" value="1"/>
</dbReference>
<keyword evidence="3 7" id="KW-0560">Oxidoreductase</keyword>
<reference evidence="9" key="1">
    <citation type="journal article" date="2017" name="Front. Plant Sci.">
        <title>Climate Clever Clovers: New Paradigm to Reduce the Environmental Footprint of Ruminants by Breeding Low Methanogenic Forages Utilizing Haplotype Variation.</title>
        <authorList>
            <person name="Kaur P."/>
            <person name="Appels R."/>
            <person name="Bayer P.E."/>
            <person name="Keeble-Gagnere G."/>
            <person name="Wang J."/>
            <person name="Hirakawa H."/>
            <person name="Shirasawa K."/>
            <person name="Vercoe P."/>
            <person name="Stefanova K."/>
            <person name="Durmic Z."/>
            <person name="Nichols P."/>
            <person name="Revell C."/>
            <person name="Isobe S.N."/>
            <person name="Edwards D."/>
            <person name="Erskine W."/>
        </authorList>
    </citation>
    <scope>NUCLEOTIDE SEQUENCE [LARGE SCALE GENOMIC DNA]</scope>
    <source>
        <strain evidence="9">cv. Daliak</strain>
    </source>
</reference>
<dbReference type="OrthoDB" id="2789670at2759"/>
<keyword evidence="9" id="KW-1185">Reference proteome</keyword>
<dbReference type="Proteomes" id="UP000242715">
    <property type="component" value="Unassembled WGS sequence"/>
</dbReference>
<comment type="cofactor">
    <cofactor evidence="6">
        <name>heme</name>
        <dbReference type="ChEBI" id="CHEBI:30413"/>
    </cofactor>
</comment>
<sequence>METLRLYPVVPLLIPQESSNDCNVCGFNIPRGTMLLVNLWTLHRDPNLWINPTWFVPERFEEGELGNDEIYNMLPFGIGRRSCPGSGLAKRFMGHAIGSLIQSFEWERIGDEKIDMTDGIGLTMPKVEPLIALCKPRQVMIKALSNI</sequence>
<evidence type="ECO:0000256" key="4">
    <source>
        <dbReference type="ARBA" id="ARBA00023004"/>
    </source>
</evidence>